<name>A0ABN1J3Z4_9FLAO</name>
<dbReference type="Pfam" id="PF18962">
    <property type="entry name" value="Por_Secre_tail"/>
    <property type="match status" value="1"/>
</dbReference>
<dbReference type="Gene3D" id="2.60.40.10">
    <property type="entry name" value="Immunoglobulins"/>
    <property type="match status" value="1"/>
</dbReference>
<protein>
    <recommendedName>
        <fullName evidence="7">Por secretion system C-terminal sorting domain-containing protein</fullName>
    </recommendedName>
</protein>
<organism evidence="5 6">
    <name type="scientific">Aquimarina litoralis</name>
    <dbReference type="NCBI Taxonomy" id="584605"/>
    <lineage>
        <taxon>Bacteria</taxon>
        <taxon>Pseudomonadati</taxon>
        <taxon>Bacteroidota</taxon>
        <taxon>Flavobacteriia</taxon>
        <taxon>Flavobacteriales</taxon>
        <taxon>Flavobacteriaceae</taxon>
        <taxon>Aquimarina</taxon>
    </lineage>
</organism>
<dbReference type="Proteomes" id="UP001501758">
    <property type="component" value="Unassembled WGS sequence"/>
</dbReference>
<dbReference type="InterPro" id="IPR013783">
    <property type="entry name" value="Ig-like_fold"/>
</dbReference>
<dbReference type="PANTHER" id="PTHR43739">
    <property type="entry name" value="XYLOGLUCANASE (EUROFUNG)"/>
    <property type="match status" value="1"/>
</dbReference>
<dbReference type="EMBL" id="BAAAGE010000003">
    <property type="protein sequence ID" value="GAA0727881.1"/>
    <property type="molecule type" value="Genomic_DNA"/>
</dbReference>
<reference evidence="5 6" key="1">
    <citation type="journal article" date="2019" name="Int. J. Syst. Evol. Microbiol.">
        <title>The Global Catalogue of Microorganisms (GCM) 10K type strain sequencing project: providing services to taxonomists for standard genome sequencing and annotation.</title>
        <authorList>
            <consortium name="The Broad Institute Genomics Platform"/>
            <consortium name="The Broad Institute Genome Sequencing Center for Infectious Disease"/>
            <person name="Wu L."/>
            <person name="Ma J."/>
        </authorList>
    </citation>
    <scope>NUCLEOTIDE SEQUENCE [LARGE SCALE GENOMIC DNA]</scope>
    <source>
        <strain evidence="5 6">JCM 15974</strain>
    </source>
</reference>
<evidence type="ECO:0008006" key="7">
    <source>
        <dbReference type="Google" id="ProtNLM"/>
    </source>
</evidence>
<feature type="domain" description="Secretion system C-terminal sorting" evidence="3">
    <location>
        <begin position="1180"/>
        <end position="1254"/>
    </location>
</feature>
<feature type="chain" id="PRO_5047317403" description="Por secretion system C-terminal sorting domain-containing protein" evidence="2">
    <location>
        <begin position="19"/>
        <end position="1256"/>
    </location>
</feature>
<comment type="caution">
    <text evidence="5">The sequence shown here is derived from an EMBL/GenBank/DDBJ whole genome shotgun (WGS) entry which is preliminary data.</text>
</comment>
<gene>
    <name evidence="5" type="ORF">GCM10009430_36410</name>
</gene>
<accession>A0ABN1J3Z4</accession>
<sequence length="1256" mass="135714">MKYFYLIFALLSFGVLTAQYNQEAPWMSDLNNKKNNSKTKPTFQEIQQAFNAYWETHDKDKKGSGYKPFKRWEYVWEDIVDEEGYLPTSKDKWIAWEHKNEIESKLSGTDLSNWEAIGPFTHTNTGSWSSGQARTNVILVDPNDTNTWYVGTPAGGLWKSTNLGGAWTPLTDNLPQIGVSGIAVDYANSDIIYIATGDDDGNDTQSAGVFKSTDGGQTWNPTGLGPDNTPSSMNEIYMHPTNSSILWVATNQGIFKTNDSGVSWDRTLLGNIKDLKLKPGDPTTMYAVTTNEYYKSTDGGDTFNQITNGVPTSNGRLVIEVTPANNNYVYILSVNEDFTFKGVYRSEDSGDSFSERNTVTDVIESSQAWFDLALGVSQTNAEEVFVGCLNVWKSENGGTSFSRLNNWSFPQGASYTHADIHMIRSFDGTVFVCSDGGIYSSVNGGNNFTDHTGGIQASQFYKVAISQNDPNKMVGGLQDNGGHAYNNGNGNWLNYYGADGMDTAINPTDDDKYYGFIQNGGGLYMSNNAGSSSSGSVNQPIDSRGNWVTPLAMNSTGELFAGYNNLYRLNASENGWVLLAGLGSPADQMEIAPSDDTIMFIAVGSTLKKTEDSGTTVTDVFTFGSNIRGIAIHSTNPNIVWITTASGVQKSIDGGVSFDDISSNLPVNDRYFFINDIVHQAGEAQDAIYLATSIGVFRTVTNGSWTPFMNNLPTTIVNDLEINIADNSITAATYGRGIWRSSLPSCLTITAEQELSVDNGAFEQGSTQGLCTGQSIELNLEVLTGDNPNFSWVGPNGYTSTDSSIIFNDLSLSQAGEYIVTINSSNTCGAIDYSFTLDIEEALEPIASEVNVCADDSALLTASGSSDFKWYTSATGGTEIATGSSFTTPAITASTTYYVSGVSGKIVTEKTTAPAVNTATDYTNSPGIIFNTSDDVIIESFTVSAMQAGERTIQVANSSGDLVASATVDIPEGESLVTVNLNVPKGDNNVISVSSDLVLLRRTPSGNGVSYPYTSPSNIVSIVGNSFNALDFYYFFYEWNFTSKGGRCESVRTPVNVNLATDVPDLTDGDSEYSIDGAAATSFSNGDTVSVIETLDIELTIPASTNNASVVWTAPGGQTYNTDTINFANIELDGNEDGDWTVEITFGANCGVPNQLINFTLDVQPATLSVDDLNIDTIQVYPNPANGTLFIDNSLDFVNPVINIVDIRGRKLNDFVDVQNVSSKRIEINTSSLASGAYFVMIENDQKKVIKKMIKR</sequence>
<dbReference type="InterPro" id="IPR015943">
    <property type="entry name" value="WD40/YVTN_repeat-like_dom_sf"/>
</dbReference>
<dbReference type="InterPro" id="IPR044023">
    <property type="entry name" value="Ig_7"/>
</dbReference>
<evidence type="ECO:0000259" key="3">
    <source>
        <dbReference type="Pfam" id="PF18962"/>
    </source>
</evidence>
<keyword evidence="6" id="KW-1185">Reference proteome</keyword>
<evidence type="ECO:0000256" key="2">
    <source>
        <dbReference type="SAM" id="SignalP"/>
    </source>
</evidence>
<evidence type="ECO:0000313" key="5">
    <source>
        <dbReference type="EMBL" id="GAA0727881.1"/>
    </source>
</evidence>
<feature type="signal peptide" evidence="2">
    <location>
        <begin position="1"/>
        <end position="18"/>
    </location>
</feature>
<dbReference type="CDD" id="cd15482">
    <property type="entry name" value="Sialidase_non-viral"/>
    <property type="match status" value="1"/>
</dbReference>
<dbReference type="InterPro" id="IPR026444">
    <property type="entry name" value="Secre_tail"/>
</dbReference>
<dbReference type="RefSeq" id="WP_343913686.1">
    <property type="nucleotide sequence ID" value="NZ_BAAAGE010000003.1"/>
</dbReference>
<proteinExistence type="predicted"/>
<dbReference type="Pfam" id="PF19081">
    <property type="entry name" value="Ig_7"/>
    <property type="match status" value="1"/>
</dbReference>
<evidence type="ECO:0000259" key="4">
    <source>
        <dbReference type="Pfam" id="PF19081"/>
    </source>
</evidence>
<dbReference type="Gene3D" id="2.130.10.10">
    <property type="entry name" value="YVTN repeat-like/Quinoprotein amine dehydrogenase"/>
    <property type="match status" value="3"/>
</dbReference>
<dbReference type="InterPro" id="IPR052025">
    <property type="entry name" value="Xyloglucanase_GH74"/>
</dbReference>
<evidence type="ECO:0000256" key="1">
    <source>
        <dbReference type="ARBA" id="ARBA00022729"/>
    </source>
</evidence>
<keyword evidence="1 2" id="KW-0732">Signal</keyword>
<dbReference type="SUPFAM" id="SSF110296">
    <property type="entry name" value="Oligoxyloglucan reducing end-specific cellobiohydrolase"/>
    <property type="match status" value="3"/>
</dbReference>
<dbReference type="PANTHER" id="PTHR43739:SF5">
    <property type="entry name" value="EXO-ALPHA-SIALIDASE"/>
    <property type="match status" value="1"/>
</dbReference>
<evidence type="ECO:0000313" key="6">
    <source>
        <dbReference type="Proteomes" id="UP001501758"/>
    </source>
</evidence>
<dbReference type="NCBIfam" id="TIGR04183">
    <property type="entry name" value="Por_Secre_tail"/>
    <property type="match status" value="1"/>
</dbReference>
<feature type="domain" description="Ig-like" evidence="4">
    <location>
        <begin position="847"/>
        <end position="905"/>
    </location>
</feature>